<reference evidence="1" key="1">
    <citation type="submission" date="2021-01" db="EMBL/GenBank/DDBJ databases">
        <authorList>
            <consortium name="Genoscope - CEA"/>
            <person name="William W."/>
        </authorList>
    </citation>
    <scope>NUCLEOTIDE SEQUENCE</scope>
</reference>
<name>A0A8S1LKV3_9CILI</name>
<dbReference type="EMBL" id="CAJJDN010000021">
    <property type="protein sequence ID" value="CAD8065983.1"/>
    <property type="molecule type" value="Genomic_DNA"/>
</dbReference>
<dbReference type="Proteomes" id="UP000692954">
    <property type="component" value="Unassembled WGS sequence"/>
</dbReference>
<dbReference type="AlphaFoldDB" id="A0A8S1LKV3"/>
<gene>
    <name evidence="1" type="ORF">PSON_ATCC_30995.1.T0210069</name>
</gene>
<organism evidence="1 2">
    <name type="scientific">Paramecium sonneborni</name>
    <dbReference type="NCBI Taxonomy" id="65129"/>
    <lineage>
        <taxon>Eukaryota</taxon>
        <taxon>Sar</taxon>
        <taxon>Alveolata</taxon>
        <taxon>Ciliophora</taxon>
        <taxon>Intramacronucleata</taxon>
        <taxon>Oligohymenophorea</taxon>
        <taxon>Peniculida</taxon>
        <taxon>Parameciidae</taxon>
        <taxon>Paramecium</taxon>
    </lineage>
</organism>
<evidence type="ECO:0000313" key="2">
    <source>
        <dbReference type="Proteomes" id="UP000692954"/>
    </source>
</evidence>
<accession>A0A8S1LKV3</accession>
<dbReference type="OrthoDB" id="295657at2759"/>
<evidence type="ECO:0000313" key="1">
    <source>
        <dbReference type="EMBL" id="CAD8065983.1"/>
    </source>
</evidence>
<sequence length="180" mass="21223">MYKKGSFIDLTPIPQRKQTHLIKNKSFCPSLFLNQIDSQPKKIEDEHQEKILVLEIPEDIILPKTVRRRCAIGNGLSSQKIDQILPIIPSLSLHVNLHQRNMEDLYQLQEIQTQRQYIEMENINKKIKSIINSNKKQVSFQPTHVIIDEFDNYQVVNEQSTQRHHVPKRRTHLKQLTTEI</sequence>
<comment type="caution">
    <text evidence="1">The sequence shown here is derived from an EMBL/GenBank/DDBJ whole genome shotgun (WGS) entry which is preliminary data.</text>
</comment>
<keyword evidence="2" id="KW-1185">Reference proteome</keyword>
<proteinExistence type="predicted"/>
<protein>
    <submittedName>
        <fullName evidence="1">Uncharacterized protein</fullName>
    </submittedName>
</protein>